<evidence type="ECO:0000313" key="3">
    <source>
        <dbReference type="Proteomes" id="UP000593567"/>
    </source>
</evidence>
<name>A0A7J7J3H2_BUGNE</name>
<feature type="signal peptide" evidence="1">
    <location>
        <begin position="1"/>
        <end position="19"/>
    </location>
</feature>
<reference evidence="2" key="1">
    <citation type="submission" date="2020-06" db="EMBL/GenBank/DDBJ databases">
        <title>Draft genome of Bugula neritina, a colonial animal packing powerful symbionts and potential medicines.</title>
        <authorList>
            <person name="Rayko M."/>
        </authorList>
    </citation>
    <scope>NUCLEOTIDE SEQUENCE [LARGE SCALE GENOMIC DNA]</scope>
    <source>
        <strain evidence="2">Kwan_BN1</strain>
    </source>
</reference>
<dbReference type="EMBL" id="VXIV02003178">
    <property type="protein sequence ID" value="KAF6020387.1"/>
    <property type="molecule type" value="Genomic_DNA"/>
</dbReference>
<organism evidence="2 3">
    <name type="scientific">Bugula neritina</name>
    <name type="common">Brown bryozoan</name>
    <name type="synonym">Sertularia neritina</name>
    <dbReference type="NCBI Taxonomy" id="10212"/>
    <lineage>
        <taxon>Eukaryota</taxon>
        <taxon>Metazoa</taxon>
        <taxon>Spiralia</taxon>
        <taxon>Lophotrochozoa</taxon>
        <taxon>Bryozoa</taxon>
        <taxon>Gymnolaemata</taxon>
        <taxon>Cheilostomatida</taxon>
        <taxon>Flustrina</taxon>
        <taxon>Buguloidea</taxon>
        <taxon>Bugulidae</taxon>
        <taxon>Bugula</taxon>
    </lineage>
</organism>
<protein>
    <submittedName>
        <fullName evidence="2">Uncharacterized protein</fullName>
    </submittedName>
</protein>
<comment type="caution">
    <text evidence="2">The sequence shown here is derived from an EMBL/GenBank/DDBJ whole genome shotgun (WGS) entry which is preliminary data.</text>
</comment>
<dbReference type="AlphaFoldDB" id="A0A7J7J3H2"/>
<keyword evidence="1" id="KW-0732">Signal</keyword>
<evidence type="ECO:0000313" key="2">
    <source>
        <dbReference type="EMBL" id="KAF6020387.1"/>
    </source>
</evidence>
<accession>A0A7J7J3H2</accession>
<keyword evidence="3" id="KW-1185">Reference proteome</keyword>
<proteinExistence type="predicted"/>
<feature type="chain" id="PRO_5029674513" evidence="1">
    <location>
        <begin position="20"/>
        <end position="144"/>
    </location>
</feature>
<dbReference type="Proteomes" id="UP000593567">
    <property type="component" value="Unassembled WGS sequence"/>
</dbReference>
<gene>
    <name evidence="2" type="ORF">EB796_021305</name>
</gene>
<sequence>MNNIKTISAILLLVAVAAGNPLPSTEDTDLNGPWASISWFYLDEFLTSLGDFAQLESSAECIPTCEGNVDLEQMHQDMFDAYNKFLNYPIQNSQKYVDARDALLKVLGGLSSHNHYTDNTYTTGWLCGAKTLHSILYCLGYGQD</sequence>
<evidence type="ECO:0000256" key="1">
    <source>
        <dbReference type="SAM" id="SignalP"/>
    </source>
</evidence>